<dbReference type="Proteomes" id="UP000293902">
    <property type="component" value="Chromosome"/>
</dbReference>
<feature type="domain" description="RCK C-terminal" evidence="2">
    <location>
        <begin position="134"/>
        <end position="220"/>
    </location>
</feature>
<dbReference type="PROSITE" id="PS51202">
    <property type="entry name" value="RCK_C"/>
    <property type="match status" value="1"/>
</dbReference>
<protein>
    <submittedName>
        <fullName evidence="4">TrkA family potassium uptake protein</fullName>
    </submittedName>
</protein>
<dbReference type="OrthoDB" id="9776294at2"/>
<dbReference type="Pfam" id="PF02254">
    <property type="entry name" value="TrkA_N"/>
    <property type="match status" value="1"/>
</dbReference>
<dbReference type="Pfam" id="PF02080">
    <property type="entry name" value="TrkA_C"/>
    <property type="match status" value="1"/>
</dbReference>
<evidence type="ECO:0000313" key="3">
    <source>
        <dbReference type="EMBL" id="QBH12497.1"/>
    </source>
</evidence>
<dbReference type="PANTHER" id="PTHR43833:SF7">
    <property type="entry name" value="KTR SYSTEM POTASSIUM UPTAKE PROTEIN C"/>
    <property type="match status" value="1"/>
</dbReference>
<dbReference type="PROSITE" id="PS51201">
    <property type="entry name" value="RCK_N"/>
    <property type="match status" value="1"/>
</dbReference>
<dbReference type="InterPro" id="IPR050721">
    <property type="entry name" value="Trk_Ktr_HKT_K-transport"/>
</dbReference>
<organism evidence="4 5">
    <name type="scientific">Desulfobacter hydrogenophilus</name>
    <dbReference type="NCBI Taxonomy" id="2291"/>
    <lineage>
        <taxon>Bacteria</taxon>
        <taxon>Pseudomonadati</taxon>
        <taxon>Thermodesulfobacteriota</taxon>
        <taxon>Desulfobacteria</taxon>
        <taxon>Desulfobacterales</taxon>
        <taxon>Desulfobacteraceae</taxon>
        <taxon>Desulfobacter</taxon>
    </lineage>
</organism>
<dbReference type="InterPro" id="IPR036721">
    <property type="entry name" value="RCK_C_sf"/>
</dbReference>
<dbReference type="RefSeq" id="WP_111953914.1">
    <property type="nucleotide sequence ID" value="NZ_CP036313.1"/>
</dbReference>
<dbReference type="GO" id="GO:0008324">
    <property type="term" value="F:monoatomic cation transmembrane transporter activity"/>
    <property type="evidence" value="ECO:0007669"/>
    <property type="project" value="InterPro"/>
</dbReference>
<name>A0A328FEW3_9BACT</name>
<evidence type="ECO:0000259" key="2">
    <source>
        <dbReference type="PROSITE" id="PS51202"/>
    </source>
</evidence>
<reference evidence="4 5" key="1">
    <citation type="submission" date="2018-06" db="EMBL/GenBank/DDBJ databases">
        <title>Complete Genome Sequence of Desulfobacter hydrogenophilus (DSM3380).</title>
        <authorList>
            <person name="Marietou A."/>
            <person name="Schreiber L."/>
            <person name="Marshall I."/>
            <person name="Jorgensen B."/>
        </authorList>
    </citation>
    <scope>NUCLEOTIDE SEQUENCE [LARGE SCALE GENOMIC DNA]</scope>
    <source>
        <strain evidence="4 5">DSM 3380</strain>
    </source>
</reference>
<evidence type="ECO:0000313" key="5">
    <source>
        <dbReference type="Proteomes" id="UP000248798"/>
    </source>
</evidence>
<dbReference type="InterPro" id="IPR036291">
    <property type="entry name" value="NAD(P)-bd_dom_sf"/>
</dbReference>
<accession>A0A328FEW3</accession>
<sequence length="221" mass="23837">MKQFLIIGLGNFGFHLATHLYRKGHDVMAIDKSPVLVQSIKDDVTQAVVADATDAGTLKELGVKNVDTAVVGIGSVLGDSILAVLNLQELGIAHIVAKAISDPHKKVLEKLGIKEIIFPEKDTALSMARKLDNPNLIDYLPFMEGYGIIELAVPGKFVGKSLKQINLTNKYGVQVVAIKGLDAEHTRFSPHADDILNQEDILILLGPENGLDSLKIDGKKG</sequence>
<dbReference type="PANTHER" id="PTHR43833">
    <property type="entry name" value="POTASSIUM CHANNEL PROTEIN 2-RELATED-RELATED"/>
    <property type="match status" value="1"/>
</dbReference>
<dbReference type="SUPFAM" id="SSF51735">
    <property type="entry name" value="NAD(P)-binding Rossmann-fold domains"/>
    <property type="match status" value="1"/>
</dbReference>
<dbReference type="InterPro" id="IPR003148">
    <property type="entry name" value="RCK_N"/>
</dbReference>
<reference evidence="3 6" key="2">
    <citation type="submission" date="2019-02" db="EMBL/GenBank/DDBJ databases">
        <title>Complete genome sequence of Desulfobacter hydrogenophilus AcRS1.</title>
        <authorList>
            <person name="Marietou A."/>
            <person name="Lund M.B."/>
            <person name="Marshall I.P.G."/>
            <person name="Schreiber L."/>
            <person name="Jorgensen B."/>
        </authorList>
    </citation>
    <scope>NUCLEOTIDE SEQUENCE [LARGE SCALE GENOMIC DNA]</scope>
    <source>
        <strain evidence="3 6">AcRS1</strain>
    </source>
</reference>
<dbReference type="EMBL" id="CP036313">
    <property type="protein sequence ID" value="QBH12497.1"/>
    <property type="molecule type" value="Genomic_DNA"/>
</dbReference>
<dbReference type="EMBL" id="QLNI01000006">
    <property type="protein sequence ID" value="RAM03231.1"/>
    <property type="molecule type" value="Genomic_DNA"/>
</dbReference>
<evidence type="ECO:0000259" key="1">
    <source>
        <dbReference type="PROSITE" id="PS51201"/>
    </source>
</evidence>
<dbReference type="InterPro" id="IPR006037">
    <property type="entry name" value="RCK_C"/>
</dbReference>
<dbReference type="AlphaFoldDB" id="A0A328FEW3"/>
<dbReference type="Proteomes" id="UP000248798">
    <property type="component" value="Unassembled WGS sequence"/>
</dbReference>
<evidence type="ECO:0000313" key="4">
    <source>
        <dbReference type="EMBL" id="RAM03231.1"/>
    </source>
</evidence>
<feature type="domain" description="RCK N-terminal" evidence="1">
    <location>
        <begin position="1"/>
        <end position="118"/>
    </location>
</feature>
<proteinExistence type="predicted"/>
<dbReference type="SUPFAM" id="SSF116726">
    <property type="entry name" value="TrkA C-terminal domain-like"/>
    <property type="match status" value="1"/>
</dbReference>
<keyword evidence="6" id="KW-1185">Reference proteome</keyword>
<dbReference type="GO" id="GO:0006813">
    <property type="term" value="P:potassium ion transport"/>
    <property type="evidence" value="ECO:0007669"/>
    <property type="project" value="InterPro"/>
</dbReference>
<dbReference type="Gene3D" id="3.40.50.720">
    <property type="entry name" value="NAD(P)-binding Rossmann-like Domain"/>
    <property type="match status" value="1"/>
</dbReference>
<dbReference type="Gene3D" id="3.30.70.1450">
    <property type="entry name" value="Regulator of K+ conductance, C-terminal domain"/>
    <property type="match status" value="1"/>
</dbReference>
<evidence type="ECO:0000313" key="6">
    <source>
        <dbReference type="Proteomes" id="UP000293902"/>
    </source>
</evidence>
<gene>
    <name evidence="4" type="ORF">DO021_03885</name>
    <name evidence="3" type="ORF">EYB58_05970</name>
</gene>